<accession>A0A2V1E056</accession>
<dbReference type="STRING" id="97972.A0A2V1E056"/>
<comment type="similarity">
    <text evidence="1 4">Belongs to the peptidase A1 family.</text>
</comment>
<dbReference type="InterPro" id="IPR001969">
    <property type="entry name" value="Aspartic_peptidase_AS"/>
</dbReference>
<dbReference type="GO" id="GO:0000324">
    <property type="term" value="C:fungal-type vacuole"/>
    <property type="evidence" value="ECO:0007669"/>
    <property type="project" value="TreeGrafter"/>
</dbReference>
<dbReference type="AlphaFoldDB" id="A0A2V1E056"/>
<feature type="domain" description="Peptidase A1" evidence="7">
    <location>
        <begin position="95"/>
        <end position="538"/>
    </location>
</feature>
<evidence type="ECO:0000313" key="8">
    <source>
        <dbReference type="EMBL" id="PVI02855.1"/>
    </source>
</evidence>
<evidence type="ECO:0000256" key="1">
    <source>
        <dbReference type="ARBA" id="ARBA00007447"/>
    </source>
</evidence>
<keyword evidence="6" id="KW-0732">Signal</keyword>
<dbReference type="OrthoDB" id="153872at2759"/>
<dbReference type="InterPro" id="IPR021109">
    <property type="entry name" value="Peptidase_aspartic_dom_sf"/>
</dbReference>
<dbReference type="PRINTS" id="PR00792">
    <property type="entry name" value="PEPSIN"/>
</dbReference>
<feature type="active site" evidence="3">
    <location>
        <position position="408"/>
    </location>
</feature>
<dbReference type="Pfam" id="PF00026">
    <property type="entry name" value="Asp"/>
    <property type="match status" value="2"/>
</dbReference>
<dbReference type="GO" id="GO:0006508">
    <property type="term" value="P:proteolysis"/>
    <property type="evidence" value="ECO:0007669"/>
    <property type="project" value="UniProtKB-KW"/>
</dbReference>
<feature type="active site" evidence="3">
    <location>
        <position position="111"/>
    </location>
</feature>
<dbReference type="PANTHER" id="PTHR47966:SF47">
    <property type="entry name" value="ENDOPEPTIDASE, PUTATIVE (AFU_ORTHOLOGUE AFUA_3G01220)-RELATED"/>
    <property type="match status" value="1"/>
</dbReference>
<evidence type="ECO:0000313" key="9">
    <source>
        <dbReference type="Proteomes" id="UP000244855"/>
    </source>
</evidence>
<dbReference type="Proteomes" id="UP000244855">
    <property type="component" value="Unassembled WGS sequence"/>
</dbReference>
<feature type="chain" id="PRO_5016026296" evidence="6">
    <location>
        <begin position="21"/>
        <end position="543"/>
    </location>
</feature>
<dbReference type="PROSITE" id="PS51767">
    <property type="entry name" value="PEPTIDASE_A1"/>
    <property type="match status" value="1"/>
</dbReference>
<keyword evidence="4 8" id="KW-0645">Protease</keyword>
<evidence type="ECO:0000259" key="7">
    <source>
        <dbReference type="PROSITE" id="PS51767"/>
    </source>
</evidence>
<dbReference type="Gene3D" id="2.40.70.10">
    <property type="entry name" value="Acid Proteases"/>
    <property type="match status" value="2"/>
</dbReference>
<feature type="signal peptide" evidence="6">
    <location>
        <begin position="1"/>
        <end position="20"/>
    </location>
</feature>
<dbReference type="EMBL" id="KZ805338">
    <property type="protein sequence ID" value="PVI02855.1"/>
    <property type="molecule type" value="Genomic_DNA"/>
</dbReference>
<name>A0A2V1E056_9PLEO</name>
<keyword evidence="2 4" id="KW-0064">Aspartyl protease</keyword>
<organism evidence="8 9">
    <name type="scientific">Periconia macrospinosa</name>
    <dbReference type="NCBI Taxonomy" id="97972"/>
    <lineage>
        <taxon>Eukaryota</taxon>
        <taxon>Fungi</taxon>
        <taxon>Dikarya</taxon>
        <taxon>Ascomycota</taxon>
        <taxon>Pezizomycotina</taxon>
        <taxon>Dothideomycetes</taxon>
        <taxon>Pleosporomycetidae</taxon>
        <taxon>Pleosporales</taxon>
        <taxon>Massarineae</taxon>
        <taxon>Periconiaceae</taxon>
        <taxon>Periconia</taxon>
    </lineage>
</organism>
<dbReference type="PANTHER" id="PTHR47966">
    <property type="entry name" value="BETA-SITE APP-CLEAVING ENZYME, ISOFORM A-RELATED"/>
    <property type="match status" value="1"/>
</dbReference>
<sequence length="543" mass="58479">MLNILLLVSILTSYVRRIECLEQRIPSRVAVTSHVLPLVAAPYARPYSIPSSKFLDKRFSRTPIRLPPNPMLHNADKNPISDIQSDVDTLGGRVYMTNISIGGLQYSVIIDTGSSDTWLALSNFQCVSKYTTSVIPQERCGFGTLYDQNASSTFVEIPNHRFATSYTDGEFLSGKLGTEELGIGGPDEDLVKVRQTIGVVERGYWNGDGISSGLVGLAYSGLVSHGKELGYTSFIFTLFENTTIPPVFSLALSRPTDANPTAGGLLAIGGIPDIAHDENFVTVPIRPLYAKNYALYAIKVDGFDIEPPALNTSRYFASDLKSYTITSSSPSSTSLPTHRKSRSLTSAKPSRSPRPKAKTPNSSPAPSAPPVLRVPPHLHKTPRQVIRPPNADPNSTILFASNLTMVIDSGTTLLYVPDDIAERIASLFVPRAIYAVNTNTYMVPCSASPPRIGIVIGGRSFYIHPDDLMNRAPGAVGGGGAVWVNENGETENVGTSGAGGLCTLAVQRQGLGDAVLGDSWLKNVLAVFDVGANEMRFAARENY</sequence>
<dbReference type="SUPFAM" id="SSF50630">
    <property type="entry name" value="Acid proteases"/>
    <property type="match status" value="1"/>
</dbReference>
<dbReference type="InterPro" id="IPR001461">
    <property type="entry name" value="Aspartic_peptidase_A1"/>
</dbReference>
<evidence type="ECO:0000256" key="5">
    <source>
        <dbReference type="SAM" id="MobiDB-lite"/>
    </source>
</evidence>
<feature type="region of interest" description="Disordered" evidence="5">
    <location>
        <begin position="325"/>
        <end position="376"/>
    </location>
</feature>
<evidence type="ECO:0000256" key="2">
    <source>
        <dbReference type="ARBA" id="ARBA00022750"/>
    </source>
</evidence>
<dbReference type="GO" id="GO:0004190">
    <property type="term" value="F:aspartic-type endopeptidase activity"/>
    <property type="evidence" value="ECO:0007669"/>
    <property type="project" value="UniProtKB-KW"/>
</dbReference>
<reference evidence="8 9" key="1">
    <citation type="journal article" date="2018" name="Sci. Rep.">
        <title>Comparative genomics provides insights into the lifestyle and reveals functional heterogeneity of dark septate endophytic fungi.</title>
        <authorList>
            <person name="Knapp D.G."/>
            <person name="Nemeth J.B."/>
            <person name="Barry K."/>
            <person name="Hainaut M."/>
            <person name="Henrissat B."/>
            <person name="Johnson J."/>
            <person name="Kuo A."/>
            <person name="Lim J.H.P."/>
            <person name="Lipzen A."/>
            <person name="Nolan M."/>
            <person name="Ohm R.A."/>
            <person name="Tamas L."/>
            <person name="Grigoriev I.V."/>
            <person name="Spatafora J.W."/>
            <person name="Nagy L.G."/>
            <person name="Kovacs G.M."/>
        </authorList>
    </citation>
    <scope>NUCLEOTIDE SEQUENCE [LARGE SCALE GENOMIC DNA]</scope>
    <source>
        <strain evidence="8 9">DSE2036</strain>
    </source>
</reference>
<dbReference type="PROSITE" id="PS00141">
    <property type="entry name" value="ASP_PROTEASE"/>
    <property type="match status" value="2"/>
</dbReference>
<evidence type="ECO:0000256" key="3">
    <source>
        <dbReference type="PIRSR" id="PIRSR601461-1"/>
    </source>
</evidence>
<feature type="compositionally biased region" description="Low complexity" evidence="5">
    <location>
        <begin position="325"/>
        <end position="336"/>
    </location>
</feature>
<proteinExistence type="inferred from homology"/>
<dbReference type="CDD" id="cd05471">
    <property type="entry name" value="pepsin_like"/>
    <property type="match status" value="1"/>
</dbReference>
<keyword evidence="9" id="KW-1185">Reference proteome</keyword>
<evidence type="ECO:0000256" key="6">
    <source>
        <dbReference type="SAM" id="SignalP"/>
    </source>
</evidence>
<dbReference type="InterPro" id="IPR033121">
    <property type="entry name" value="PEPTIDASE_A1"/>
</dbReference>
<evidence type="ECO:0000256" key="4">
    <source>
        <dbReference type="RuleBase" id="RU000454"/>
    </source>
</evidence>
<protein>
    <submittedName>
        <fullName evidence="8">Acid protease</fullName>
    </submittedName>
</protein>
<gene>
    <name evidence="8" type="ORF">DM02DRAFT_726929</name>
</gene>
<dbReference type="InterPro" id="IPR034164">
    <property type="entry name" value="Pepsin-like_dom"/>
</dbReference>
<keyword evidence="4" id="KW-0378">Hydrolase</keyword>